<dbReference type="InterPro" id="IPR052513">
    <property type="entry name" value="Thioester_dehydratase-like"/>
</dbReference>
<gene>
    <name evidence="3" type="ORF">ETSY1_33125</name>
</gene>
<keyword evidence="4" id="KW-1185">Reference proteome</keyword>
<feature type="domain" description="ChsH2 rubredoxin-like zinc ribbon" evidence="2">
    <location>
        <begin position="28"/>
        <end position="64"/>
    </location>
</feature>
<evidence type="ECO:0000313" key="3">
    <source>
        <dbReference type="EMBL" id="ETW94836.1"/>
    </source>
</evidence>
<feature type="domain" description="ChsH2 C-terminal OB-fold" evidence="1">
    <location>
        <begin position="65"/>
        <end position="132"/>
    </location>
</feature>
<keyword evidence="3" id="KW-0238">DNA-binding</keyword>
<sequence length="153" mass="17620">MTAESSYYLPEGLPIPVPESDGLSEPYWEGLKREELWIQRCQACANWQWGPEWICHKCHAFELDWVQVEGKGRIYSWERAWHPVHPALRARQEPYIAVLVELPEAGNVRMIGNLLGDPHQEMVIGTPVEVVYEHHPDADPPHTLAHWRVIADG</sequence>
<protein>
    <submittedName>
        <fullName evidence="3">DNA-binding protein</fullName>
    </submittedName>
</protein>
<dbReference type="PATRIC" id="fig|1429438.4.peg.6270"/>
<dbReference type="Pfam" id="PF12172">
    <property type="entry name" value="zf-ChsH2"/>
    <property type="match status" value="1"/>
</dbReference>
<dbReference type="InterPro" id="IPR022002">
    <property type="entry name" value="ChsH2_Znr"/>
</dbReference>
<dbReference type="PANTHER" id="PTHR34075:SF5">
    <property type="entry name" value="BLR3430 PROTEIN"/>
    <property type="match status" value="1"/>
</dbReference>
<dbReference type="Gene3D" id="6.10.30.10">
    <property type="match status" value="1"/>
</dbReference>
<comment type="caution">
    <text evidence="3">The sequence shown here is derived from an EMBL/GenBank/DDBJ whole genome shotgun (WGS) entry which is preliminary data.</text>
</comment>
<dbReference type="InterPro" id="IPR012340">
    <property type="entry name" value="NA-bd_OB-fold"/>
</dbReference>
<evidence type="ECO:0000313" key="4">
    <source>
        <dbReference type="Proteomes" id="UP000019141"/>
    </source>
</evidence>
<dbReference type="GO" id="GO:0003677">
    <property type="term" value="F:DNA binding"/>
    <property type="evidence" value="ECO:0007669"/>
    <property type="project" value="UniProtKB-KW"/>
</dbReference>
<evidence type="ECO:0000259" key="1">
    <source>
        <dbReference type="Pfam" id="PF01796"/>
    </source>
</evidence>
<proteinExistence type="predicted"/>
<evidence type="ECO:0000259" key="2">
    <source>
        <dbReference type="Pfam" id="PF12172"/>
    </source>
</evidence>
<dbReference type="Proteomes" id="UP000019141">
    <property type="component" value="Unassembled WGS sequence"/>
</dbReference>
<dbReference type="InterPro" id="IPR002878">
    <property type="entry name" value="ChsH2_C"/>
</dbReference>
<dbReference type="Pfam" id="PF01796">
    <property type="entry name" value="OB_ChsH2_C"/>
    <property type="match status" value="1"/>
</dbReference>
<dbReference type="AlphaFoldDB" id="W4LC08"/>
<reference evidence="3 4" key="1">
    <citation type="journal article" date="2014" name="Nature">
        <title>An environmental bacterial taxon with a large and distinct metabolic repertoire.</title>
        <authorList>
            <person name="Wilson M.C."/>
            <person name="Mori T."/>
            <person name="Ruckert C."/>
            <person name="Uria A.R."/>
            <person name="Helf M.J."/>
            <person name="Takada K."/>
            <person name="Gernert C."/>
            <person name="Steffens U.A."/>
            <person name="Heycke N."/>
            <person name="Schmitt S."/>
            <person name="Rinke C."/>
            <person name="Helfrich E.J."/>
            <person name="Brachmann A.O."/>
            <person name="Gurgui C."/>
            <person name="Wakimoto T."/>
            <person name="Kracht M."/>
            <person name="Crusemann M."/>
            <person name="Hentschel U."/>
            <person name="Abe I."/>
            <person name="Matsunaga S."/>
            <person name="Kalinowski J."/>
            <person name="Takeyama H."/>
            <person name="Piel J."/>
        </authorList>
    </citation>
    <scope>NUCLEOTIDE SEQUENCE [LARGE SCALE GENOMIC DNA]</scope>
    <source>
        <strain evidence="4">TSY1</strain>
    </source>
</reference>
<name>W4LC08_ENTF1</name>
<accession>W4LC08</accession>
<dbReference type="SUPFAM" id="SSF50249">
    <property type="entry name" value="Nucleic acid-binding proteins"/>
    <property type="match status" value="1"/>
</dbReference>
<organism evidence="3 4">
    <name type="scientific">Entotheonella factor</name>
    <dbReference type="NCBI Taxonomy" id="1429438"/>
    <lineage>
        <taxon>Bacteria</taxon>
        <taxon>Pseudomonadati</taxon>
        <taxon>Nitrospinota/Tectimicrobiota group</taxon>
        <taxon>Candidatus Tectimicrobiota</taxon>
        <taxon>Candidatus Entotheonellia</taxon>
        <taxon>Candidatus Entotheonellales</taxon>
        <taxon>Candidatus Entotheonellaceae</taxon>
        <taxon>Candidatus Entotheonella</taxon>
    </lineage>
</organism>
<dbReference type="EMBL" id="AZHW01000997">
    <property type="protein sequence ID" value="ETW94836.1"/>
    <property type="molecule type" value="Genomic_DNA"/>
</dbReference>
<dbReference type="HOGENOM" id="CLU_119412_0_1_7"/>
<dbReference type="PANTHER" id="PTHR34075">
    <property type="entry name" value="BLR3430 PROTEIN"/>
    <property type="match status" value="1"/>
</dbReference>